<comment type="caution">
    <text evidence="1">The sequence shown here is derived from an EMBL/GenBank/DDBJ whole genome shotgun (WGS) entry which is preliminary data.</text>
</comment>
<dbReference type="AlphaFoldDB" id="A0A0F9KUH6"/>
<gene>
    <name evidence="1" type="ORF">LCGC14_1289720</name>
</gene>
<evidence type="ECO:0000313" key="1">
    <source>
        <dbReference type="EMBL" id="KKM85373.1"/>
    </source>
</evidence>
<proteinExistence type="predicted"/>
<dbReference type="NCBIfam" id="TIGR03790">
    <property type="entry name" value="TIGR03790 family protein"/>
    <property type="match status" value="1"/>
</dbReference>
<sequence>MPDTGGLGFQPVLHNITPEQVLFCYRAGDADSESVANYYLAARELPPENLISLPCVSSNIITEAEYIATIENPLLDAMTTLGTDFDSQGSRSRWVIVLGYNIPHAFYRSDDPYGDVIAIASRLHRLGFAADYKKSNYAYDRRGAWKFYDLNDARNILLTSVIDGPTADDARNLIDRAIDVDNQTFVTGKVYVDPYGKKSTEDQLDFQSSILDFMANELNFLGLESEVTIDTIDPYSEPIVSAFNHDSFYWGWYTPRYSKDLFLNQNERRVFLYNADDDSAANIKETFDPNGSDPWCNIAIGINPGYAACAGSVSPPGEDTYLRPRPFFEALHRGATLAEAFLYASPYMEWKTFLIGDPLMVVNFPLDLPPDQDSGDNTLPNNEVIRRVKLNFEESLAWGLRQSNLAQTMLDINVQSSNFSEELNLLKPIAIWRDQKNQPSRQNLISLALSEWLNYILKTDNRTLNEWLEVNSEQISIPLSDAINTIASGVVESENVYPAGHWDWEFTYTHELLTFEDIHFEIEVHNNTSFTELVLSVSSFADIGGWKYESEPYIFVQLPESGFPSNFSGRRTKYISFTSNEYLTTAEVYYIRWRALDSSGIAIADWNEDQTGKIITR</sequence>
<dbReference type="EMBL" id="LAZR01007423">
    <property type="protein sequence ID" value="KKM85373.1"/>
    <property type="molecule type" value="Genomic_DNA"/>
</dbReference>
<reference evidence="1" key="1">
    <citation type="journal article" date="2015" name="Nature">
        <title>Complex archaea that bridge the gap between prokaryotes and eukaryotes.</title>
        <authorList>
            <person name="Spang A."/>
            <person name="Saw J.H."/>
            <person name="Jorgensen S.L."/>
            <person name="Zaremba-Niedzwiedzka K."/>
            <person name="Martijn J."/>
            <person name="Lind A.E."/>
            <person name="van Eijk R."/>
            <person name="Schleper C."/>
            <person name="Guy L."/>
            <person name="Ettema T.J."/>
        </authorList>
    </citation>
    <scope>NUCLEOTIDE SEQUENCE</scope>
</reference>
<name>A0A0F9KUH6_9ZZZZ</name>
<accession>A0A0F9KUH6</accession>
<organism evidence="1">
    <name type="scientific">marine sediment metagenome</name>
    <dbReference type="NCBI Taxonomy" id="412755"/>
    <lineage>
        <taxon>unclassified sequences</taxon>
        <taxon>metagenomes</taxon>
        <taxon>ecological metagenomes</taxon>
    </lineage>
</organism>
<dbReference type="InterPro" id="IPR022265">
    <property type="entry name" value="CHP03790"/>
</dbReference>
<protein>
    <submittedName>
        <fullName evidence="1">Uncharacterized protein</fullName>
    </submittedName>
</protein>